<reference evidence="4" key="1">
    <citation type="submission" date="2016-10" db="EMBL/GenBank/DDBJ databases">
        <title>Pseudomonas frederiksbergensis ERGS4:02 complete genome.</title>
        <authorList>
            <person name="Kumar R."/>
            <person name="Acharya V."/>
            <person name="Singh D."/>
        </authorList>
    </citation>
    <scope>NUCLEOTIDE SEQUENCE [LARGE SCALE GENOMIC DNA]</scope>
    <source>
        <strain evidence="4">ERGS4:02</strain>
    </source>
</reference>
<dbReference type="EMBL" id="CP017886">
    <property type="protein sequence ID" value="APC15541.1"/>
    <property type="molecule type" value="Genomic_DNA"/>
</dbReference>
<evidence type="ECO:0000259" key="1">
    <source>
        <dbReference type="Pfam" id="PF04773"/>
    </source>
</evidence>
<dbReference type="InterPro" id="IPR012373">
    <property type="entry name" value="Ferrdict_sens_TM"/>
</dbReference>
<dbReference type="PIRSF" id="PIRSF018266">
    <property type="entry name" value="FecR"/>
    <property type="match status" value="1"/>
</dbReference>
<dbReference type="Gene3D" id="2.60.120.1440">
    <property type="match status" value="1"/>
</dbReference>
<proteinExistence type="predicted"/>
<dbReference type="InterPro" id="IPR006860">
    <property type="entry name" value="FecR"/>
</dbReference>
<dbReference type="Pfam" id="PF04773">
    <property type="entry name" value="FecR"/>
    <property type="match status" value="1"/>
</dbReference>
<dbReference type="RefSeq" id="WP_071551480.1">
    <property type="nucleotide sequence ID" value="NZ_CP017886.1"/>
</dbReference>
<dbReference type="GO" id="GO:0016989">
    <property type="term" value="F:sigma factor antagonist activity"/>
    <property type="evidence" value="ECO:0007669"/>
    <property type="project" value="TreeGrafter"/>
</dbReference>
<evidence type="ECO:0000313" key="4">
    <source>
        <dbReference type="Proteomes" id="UP000182567"/>
    </source>
</evidence>
<gene>
    <name evidence="3" type="ORF">BLL42_07300</name>
</gene>
<dbReference type="OrthoDB" id="7026278at2"/>
<feature type="domain" description="FecR protein" evidence="1">
    <location>
        <begin position="113"/>
        <end position="203"/>
    </location>
</feature>
<accession>A0A1J0EHF2</accession>
<dbReference type="Proteomes" id="UP000182567">
    <property type="component" value="Chromosome"/>
</dbReference>
<organism evidence="3 4">
    <name type="scientific">Pseudomonas frederiksbergensis</name>
    <dbReference type="NCBI Taxonomy" id="104087"/>
    <lineage>
        <taxon>Bacteria</taxon>
        <taxon>Pseudomonadati</taxon>
        <taxon>Pseudomonadota</taxon>
        <taxon>Gammaproteobacteria</taxon>
        <taxon>Pseudomonadales</taxon>
        <taxon>Pseudomonadaceae</taxon>
        <taxon>Pseudomonas</taxon>
    </lineage>
</organism>
<sequence>MTGLSGIDNDIDRHNSIDAQAADWFTRNRNDHSHATRKAFSLWMAEPAHALAYHEFEQLWADLVQLQPLNISLPLPVRKPAAWRASLAIAAALVCALLAFNLGAPHEVFERQIAAHVKGSRTFNLPDGSTLHVNANTRLRIDFNNQQRNLYLDQGQLYLEVAPDKERPLWVHSGEATVRVVGTGFDVRRGHQQMVVSVAHGQVAFAPDSTTTTSTLLGARQQATWDFTKGTLQQQTLSDGEVADWRSGHLSFRNRELASLVDELNLYRAKPVLLADGPLSRFKVSGTLDVDDPDALIKALPALIPVKTVALADGRVRIEAR</sequence>
<protein>
    <submittedName>
        <fullName evidence="3">Iron dicitrate transport regulator FecR</fullName>
    </submittedName>
</protein>
<name>A0A1J0EHF2_9PSED</name>
<dbReference type="AlphaFoldDB" id="A0A1J0EHF2"/>
<dbReference type="PANTHER" id="PTHR30273:SF2">
    <property type="entry name" value="PROTEIN FECR"/>
    <property type="match status" value="1"/>
</dbReference>
<evidence type="ECO:0000313" key="3">
    <source>
        <dbReference type="EMBL" id="APC15541.1"/>
    </source>
</evidence>
<feature type="domain" description="FecR N-terminal" evidence="2">
    <location>
        <begin position="20"/>
        <end position="59"/>
    </location>
</feature>
<dbReference type="Pfam" id="PF16220">
    <property type="entry name" value="DUF4880"/>
    <property type="match status" value="1"/>
</dbReference>
<dbReference type="InterPro" id="IPR032623">
    <property type="entry name" value="FecR_N"/>
</dbReference>
<dbReference type="GeneID" id="46908029"/>
<dbReference type="PANTHER" id="PTHR30273">
    <property type="entry name" value="PERIPLASMIC SIGNAL SENSOR AND SIGMA FACTOR ACTIVATOR FECR-RELATED"/>
    <property type="match status" value="1"/>
</dbReference>
<evidence type="ECO:0000259" key="2">
    <source>
        <dbReference type="Pfam" id="PF16220"/>
    </source>
</evidence>